<accession>A0A482VQP9</accession>
<evidence type="ECO:0000256" key="6">
    <source>
        <dbReference type="SAM" id="MobiDB-lite"/>
    </source>
</evidence>
<evidence type="ECO:0000313" key="8">
    <source>
        <dbReference type="Proteomes" id="UP000292052"/>
    </source>
</evidence>
<feature type="compositionally biased region" description="Polar residues" evidence="6">
    <location>
        <begin position="31"/>
        <end position="49"/>
    </location>
</feature>
<feature type="region of interest" description="Disordered" evidence="6">
    <location>
        <begin position="1"/>
        <end position="51"/>
    </location>
</feature>
<comment type="caution">
    <text evidence="7">The sequence shown here is derived from an EMBL/GenBank/DDBJ whole genome shotgun (WGS) entry which is preliminary data.</text>
</comment>
<sequence length="510" mass="59116">MKPTAQSAKSGSSNSKSKKTSKEREKRKSQGGSVDVNNHNPSEKGSPTKESGARLYAGIDADSLAIYAEQTAIEHLSEEITNTLTEDINYRLRYIINVKFIVIVRKLRLIGRNAISSNDLEQTFENLKIDKVYGAPSHPNWVPFGYQNLYYLDDKEVNLVEIAQEENVYYQYSDTIISTKWVPEQKEISKSHKNYFMTMCQMVVSNDAEMRKVALNNISQNPRIGPIIEWFYNFSYILLSKDITYDCLTLRALGLLEVLENSPMCRMNVSEKQLKLLVRLILQRLLKSPTNHEILKPICNVLTILCQRTPLKDFVILKISQKLNEVFENYALPVITIINSLNIDAIMSIFLPNVDLFLKRITKKNEPLYVHCILELYYILHKERLIDSSIYDAFFELFGDCLVIFNNPIMPQLKVLEKREIHFAHVKHELLRARRRISPRFSHRTPIEDVFEMPSGSSKIRKKLDSYKWNNETRQTDIVIGKTSLLLPVFKRKKVKCSKCHDHTLLSYNL</sequence>
<dbReference type="Gene3D" id="1.10.20.10">
    <property type="entry name" value="Histone, subunit A"/>
    <property type="match status" value="1"/>
</dbReference>
<dbReference type="GO" id="GO:0016251">
    <property type="term" value="F:RNA polymerase II general transcription initiation factor activity"/>
    <property type="evidence" value="ECO:0007669"/>
    <property type="project" value="InterPro"/>
</dbReference>
<name>A0A482VQP9_ASBVE</name>
<dbReference type="Proteomes" id="UP000292052">
    <property type="component" value="Unassembled WGS sequence"/>
</dbReference>
<evidence type="ECO:0000256" key="4">
    <source>
        <dbReference type="ARBA" id="ARBA00023163"/>
    </source>
</evidence>
<keyword evidence="5" id="KW-0539">Nucleus</keyword>
<gene>
    <name evidence="7" type="ORF">BDFB_010986</name>
</gene>
<comment type="subcellular location">
    <subcellularLocation>
        <location evidence="1">Nucleus</location>
    </subcellularLocation>
</comment>
<dbReference type="STRING" id="1661398.A0A482VQP9"/>
<evidence type="ECO:0000256" key="1">
    <source>
        <dbReference type="ARBA" id="ARBA00004123"/>
    </source>
</evidence>
<dbReference type="CDD" id="cd22932">
    <property type="entry name" value="HFD_TAF6L"/>
    <property type="match status" value="1"/>
</dbReference>
<keyword evidence="3" id="KW-0805">Transcription regulation</keyword>
<organism evidence="7 8">
    <name type="scientific">Asbolus verrucosus</name>
    <name type="common">Desert ironclad beetle</name>
    <dbReference type="NCBI Taxonomy" id="1661398"/>
    <lineage>
        <taxon>Eukaryota</taxon>
        <taxon>Metazoa</taxon>
        <taxon>Ecdysozoa</taxon>
        <taxon>Arthropoda</taxon>
        <taxon>Hexapoda</taxon>
        <taxon>Insecta</taxon>
        <taxon>Pterygota</taxon>
        <taxon>Neoptera</taxon>
        <taxon>Endopterygota</taxon>
        <taxon>Coleoptera</taxon>
        <taxon>Polyphaga</taxon>
        <taxon>Cucujiformia</taxon>
        <taxon>Tenebrionidae</taxon>
        <taxon>Pimeliinae</taxon>
        <taxon>Asbolus</taxon>
    </lineage>
</organism>
<dbReference type="AlphaFoldDB" id="A0A482VQP9"/>
<dbReference type="GO" id="GO:0051123">
    <property type="term" value="P:RNA polymerase II preinitiation complex assembly"/>
    <property type="evidence" value="ECO:0007669"/>
    <property type="project" value="TreeGrafter"/>
</dbReference>
<feature type="compositionally biased region" description="Low complexity" evidence="6">
    <location>
        <begin position="1"/>
        <end position="15"/>
    </location>
</feature>
<dbReference type="OrthoDB" id="6621890at2759"/>
<dbReference type="PANTHER" id="PTHR10221">
    <property type="entry name" value="TRANSCRIPTION INITIATION FACTOR TFIID SUBUNIT 6"/>
    <property type="match status" value="1"/>
</dbReference>
<evidence type="ECO:0000256" key="3">
    <source>
        <dbReference type="ARBA" id="ARBA00023015"/>
    </source>
</evidence>
<dbReference type="InterPro" id="IPR037796">
    <property type="entry name" value="TAF6"/>
</dbReference>
<comment type="similarity">
    <text evidence="2">Belongs to the TAF6 family.</text>
</comment>
<dbReference type="EMBL" id="QDEB01072700">
    <property type="protein sequence ID" value="RZC35242.1"/>
    <property type="molecule type" value="Genomic_DNA"/>
</dbReference>
<keyword evidence="8" id="KW-1185">Reference proteome</keyword>
<dbReference type="GO" id="GO:0003713">
    <property type="term" value="F:transcription coactivator activity"/>
    <property type="evidence" value="ECO:0007669"/>
    <property type="project" value="TreeGrafter"/>
</dbReference>
<dbReference type="InterPro" id="IPR009072">
    <property type="entry name" value="Histone-fold"/>
</dbReference>
<evidence type="ECO:0000313" key="7">
    <source>
        <dbReference type="EMBL" id="RZC35242.1"/>
    </source>
</evidence>
<dbReference type="GO" id="GO:0046695">
    <property type="term" value="C:SLIK (SAGA-like) complex"/>
    <property type="evidence" value="ECO:0007669"/>
    <property type="project" value="InterPro"/>
</dbReference>
<dbReference type="GO" id="GO:0005669">
    <property type="term" value="C:transcription factor TFIID complex"/>
    <property type="evidence" value="ECO:0007669"/>
    <property type="project" value="InterPro"/>
</dbReference>
<keyword evidence="4" id="KW-0804">Transcription</keyword>
<protein>
    <submittedName>
        <fullName evidence="7">TAF6-like RNA polymerase II p300/CBP-associated factor-associated factor 65 kDa subunit 6L</fullName>
    </submittedName>
</protein>
<reference evidence="7 8" key="1">
    <citation type="submission" date="2017-03" db="EMBL/GenBank/DDBJ databases">
        <title>Genome of the blue death feigning beetle - Asbolus verrucosus.</title>
        <authorList>
            <person name="Rider S.D."/>
        </authorList>
    </citation>
    <scope>NUCLEOTIDE SEQUENCE [LARGE SCALE GENOMIC DNA]</scope>
    <source>
        <strain evidence="7">Butters</strain>
        <tissue evidence="7">Head and leg muscle</tissue>
    </source>
</reference>
<dbReference type="GO" id="GO:0046982">
    <property type="term" value="F:protein heterodimerization activity"/>
    <property type="evidence" value="ECO:0007669"/>
    <property type="project" value="InterPro"/>
</dbReference>
<evidence type="ECO:0000256" key="5">
    <source>
        <dbReference type="ARBA" id="ARBA00023242"/>
    </source>
</evidence>
<evidence type="ECO:0000256" key="2">
    <source>
        <dbReference type="ARBA" id="ARBA00007688"/>
    </source>
</evidence>
<dbReference type="GO" id="GO:0000124">
    <property type="term" value="C:SAGA complex"/>
    <property type="evidence" value="ECO:0007669"/>
    <property type="project" value="InterPro"/>
</dbReference>
<dbReference type="PANTHER" id="PTHR10221:SF9">
    <property type="entry name" value="TRANSCRIPTION INITIATION FACTOR TFIID SUBUNIT 6"/>
    <property type="match status" value="1"/>
</dbReference>
<proteinExistence type="inferred from homology"/>